<dbReference type="InterPro" id="IPR050188">
    <property type="entry name" value="RluA_PseudoU_synthase"/>
</dbReference>
<keyword evidence="4" id="KW-0694">RNA-binding</keyword>
<dbReference type="PANTHER" id="PTHR21600">
    <property type="entry name" value="MITOCHONDRIAL RNA PSEUDOURIDINE SYNTHASE"/>
    <property type="match status" value="1"/>
</dbReference>
<proteinExistence type="inferred from homology"/>
<accession>A0A0G0M2V1</accession>
<keyword evidence="2 5" id="KW-0413">Isomerase</keyword>
<evidence type="ECO:0000259" key="6">
    <source>
        <dbReference type="SMART" id="SM00363"/>
    </source>
</evidence>
<evidence type="ECO:0000256" key="1">
    <source>
        <dbReference type="ARBA" id="ARBA00010876"/>
    </source>
</evidence>
<dbReference type="InterPro" id="IPR006224">
    <property type="entry name" value="PsdUridine_synth_RluA-like_CS"/>
</dbReference>
<dbReference type="CDD" id="cd02869">
    <property type="entry name" value="PseudoU_synth_RluA_like"/>
    <property type="match status" value="1"/>
</dbReference>
<dbReference type="SUPFAM" id="SSF55174">
    <property type="entry name" value="Alpha-L RNA-binding motif"/>
    <property type="match status" value="1"/>
</dbReference>
<sequence length="309" mass="34766">MKKDYKIDNEGSGKRLDVFLVSRETNYSRSFVQKLIIGGRVLINNVSGKANMILKVGDSVSFTAPEAKKEEKLKPSNDIEIPIIFENEEFLAINKPAGLVVHPAFGHPDDTLVNILVSMRPDLMRLDNLRPGIIHRLDKDTSGIMLVAKTQEAVTFLSKEIENRKVKKHYLALVFGKVDPKRGEINVPLKRSSVNRKKVDVSAAGKTAITNYEVAEELGNATLINAFPVTGRTHQIRVHFSYIGHPIIGDETYSSGLQLLEAKKLGVTRQMLHAYRLGFKDPKTKKWLELEAPVPQDFQKLLQKTRMEK</sequence>
<dbReference type="AlphaFoldDB" id="A0A0G0M2V1"/>
<feature type="active site" evidence="3">
    <location>
        <position position="138"/>
    </location>
</feature>
<organism evidence="7 8">
    <name type="scientific">candidate division CPR2 bacterium GW2011_GWC2_39_10</name>
    <dbReference type="NCBI Taxonomy" id="1618345"/>
    <lineage>
        <taxon>Bacteria</taxon>
        <taxon>Bacteria division CPR2</taxon>
    </lineage>
</organism>
<dbReference type="InterPro" id="IPR002942">
    <property type="entry name" value="S4_RNA-bd"/>
</dbReference>
<dbReference type="PATRIC" id="fig|1618345.3.peg.589"/>
<reference evidence="7 8" key="1">
    <citation type="journal article" date="2015" name="Nature">
        <title>rRNA introns, odd ribosomes, and small enigmatic genomes across a large radiation of phyla.</title>
        <authorList>
            <person name="Brown C.T."/>
            <person name="Hug L.A."/>
            <person name="Thomas B.C."/>
            <person name="Sharon I."/>
            <person name="Castelle C.J."/>
            <person name="Singh A."/>
            <person name="Wilkins M.J."/>
            <person name="Williams K.H."/>
            <person name="Banfield J.F."/>
        </authorList>
    </citation>
    <scope>NUCLEOTIDE SEQUENCE [LARGE SCALE GENOMIC DNA]</scope>
</reference>
<evidence type="ECO:0000256" key="2">
    <source>
        <dbReference type="ARBA" id="ARBA00023235"/>
    </source>
</evidence>
<dbReference type="Gene3D" id="3.10.290.10">
    <property type="entry name" value="RNA-binding S4 domain"/>
    <property type="match status" value="1"/>
</dbReference>
<gene>
    <name evidence="7" type="ORF">UT18_C0009G0046</name>
</gene>
<dbReference type="GO" id="GO:0000455">
    <property type="term" value="P:enzyme-directed rRNA pseudouridine synthesis"/>
    <property type="evidence" value="ECO:0007669"/>
    <property type="project" value="UniProtKB-ARBA"/>
</dbReference>
<dbReference type="CDD" id="cd00165">
    <property type="entry name" value="S4"/>
    <property type="match status" value="1"/>
</dbReference>
<evidence type="ECO:0000256" key="5">
    <source>
        <dbReference type="RuleBase" id="RU362028"/>
    </source>
</evidence>
<dbReference type="InterPro" id="IPR006145">
    <property type="entry name" value="PsdUridine_synth_RsuA/RluA"/>
</dbReference>
<evidence type="ECO:0000256" key="4">
    <source>
        <dbReference type="PROSITE-ProRule" id="PRU00182"/>
    </source>
</evidence>
<dbReference type="Pfam" id="PF01479">
    <property type="entry name" value="S4"/>
    <property type="match status" value="1"/>
</dbReference>
<comment type="similarity">
    <text evidence="1 5">Belongs to the pseudouridine synthase RluA family.</text>
</comment>
<dbReference type="Pfam" id="PF00849">
    <property type="entry name" value="PseudoU_synth_2"/>
    <property type="match status" value="1"/>
</dbReference>
<dbReference type="SUPFAM" id="SSF55120">
    <property type="entry name" value="Pseudouridine synthase"/>
    <property type="match status" value="1"/>
</dbReference>
<dbReference type="GO" id="GO:0003723">
    <property type="term" value="F:RNA binding"/>
    <property type="evidence" value="ECO:0007669"/>
    <property type="project" value="UniProtKB-KW"/>
</dbReference>
<evidence type="ECO:0000256" key="3">
    <source>
        <dbReference type="PIRSR" id="PIRSR606225-1"/>
    </source>
</evidence>
<comment type="catalytic activity">
    <reaction evidence="5">
        <text>a uridine in RNA = a pseudouridine in RNA</text>
        <dbReference type="Rhea" id="RHEA:48348"/>
        <dbReference type="Rhea" id="RHEA-COMP:12068"/>
        <dbReference type="Rhea" id="RHEA-COMP:12069"/>
        <dbReference type="ChEBI" id="CHEBI:65314"/>
        <dbReference type="ChEBI" id="CHEBI:65315"/>
    </reaction>
</comment>
<dbReference type="EC" id="5.4.99.-" evidence="5"/>
<dbReference type="InterPro" id="IPR020103">
    <property type="entry name" value="PsdUridine_synth_cat_dom_sf"/>
</dbReference>
<dbReference type="GO" id="GO:0120159">
    <property type="term" value="F:rRNA pseudouridine synthase activity"/>
    <property type="evidence" value="ECO:0007669"/>
    <property type="project" value="UniProtKB-ARBA"/>
</dbReference>
<evidence type="ECO:0000313" key="7">
    <source>
        <dbReference type="EMBL" id="KKQ94635.1"/>
    </source>
</evidence>
<name>A0A0G0M2V1_UNCC2</name>
<dbReference type="EMBL" id="LBVV01000009">
    <property type="protein sequence ID" value="KKQ94635.1"/>
    <property type="molecule type" value="Genomic_DNA"/>
</dbReference>
<dbReference type="PROSITE" id="PS01129">
    <property type="entry name" value="PSI_RLU"/>
    <property type="match status" value="1"/>
</dbReference>
<dbReference type="SMART" id="SM00363">
    <property type="entry name" value="S4"/>
    <property type="match status" value="1"/>
</dbReference>
<dbReference type="PROSITE" id="PS50889">
    <property type="entry name" value="S4"/>
    <property type="match status" value="1"/>
</dbReference>
<dbReference type="NCBIfam" id="TIGR00005">
    <property type="entry name" value="rluA_subfam"/>
    <property type="match status" value="1"/>
</dbReference>
<dbReference type="Proteomes" id="UP000034207">
    <property type="component" value="Unassembled WGS sequence"/>
</dbReference>
<protein>
    <recommendedName>
        <fullName evidence="5">Pseudouridine synthase</fullName>
        <ecNumber evidence="5">5.4.99.-</ecNumber>
    </recommendedName>
</protein>
<dbReference type="InterPro" id="IPR036986">
    <property type="entry name" value="S4_RNA-bd_sf"/>
</dbReference>
<dbReference type="PANTHER" id="PTHR21600:SF44">
    <property type="entry name" value="RIBOSOMAL LARGE SUBUNIT PSEUDOURIDINE SYNTHASE D"/>
    <property type="match status" value="1"/>
</dbReference>
<comment type="function">
    <text evidence="5">Responsible for synthesis of pseudouridine from uracil.</text>
</comment>
<evidence type="ECO:0000313" key="8">
    <source>
        <dbReference type="Proteomes" id="UP000034207"/>
    </source>
</evidence>
<feature type="domain" description="RNA-binding S4" evidence="6">
    <location>
        <begin position="14"/>
        <end position="72"/>
    </location>
</feature>
<comment type="caution">
    <text evidence="7">The sequence shown here is derived from an EMBL/GenBank/DDBJ whole genome shotgun (WGS) entry which is preliminary data.</text>
</comment>
<dbReference type="Gene3D" id="3.30.2350.10">
    <property type="entry name" value="Pseudouridine synthase"/>
    <property type="match status" value="1"/>
</dbReference>
<dbReference type="InterPro" id="IPR006225">
    <property type="entry name" value="PsdUridine_synth_RluC/D"/>
</dbReference>
<dbReference type="STRING" id="1618345.UT18_C0009G0046"/>